<dbReference type="EMBL" id="JACWFH010000040">
    <property type="protein sequence ID" value="MBY0099632.1"/>
    <property type="molecule type" value="Genomic_DNA"/>
</dbReference>
<dbReference type="Proteomes" id="UP000769780">
    <property type="component" value="Unassembled WGS sequence"/>
</dbReference>
<feature type="domain" description="PepSY" evidence="1">
    <location>
        <begin position="2"/>
        <end position="62"/>
    </location>
</feature>
<proteinExistence type="predicted"/>
<dbReference type="Gene3D" id="3.10.450.40">
    <property type="match status" value="1"/>
</dbReference>
<accession>A0ABS7KBK1</accession>
<comment type="caution">
    <text evidence="2">The sequence shown here is derived from an EMBL/GenBank/DDBJ whole genome shotgun (WGS) entry which is preliminary data.</text>
</comment>
<evidence type="ECO:0000259" key="1">
    <source>
        <dbReference type="Pfam" id="PF03413"/>
    </source>
</evidence>
<dbReference type="Pfam" id="PF03413">
    <property type="entry name" value="PepSY"/>
    <property type="match status" value="1"/>
</dbReference>
<evidence type="ECO:0000313" key="3">
    <source>
        <dbReference type="Proteomes" id="UP000769780"/>
    </source>
</evidence>
<keyword evidence="3" id="KW-1185">Reference proteome</keyword>
<evidence type="ECO:0000313" key="2">
    <source>
        <dbReference type="EMBL" id="MBY0099632.1"/>
    </source>
</evidence>
<organism evidence="2 3">
    <name type="scientific">Mesobacillus maritimus</name>
    <dbReference type="NCBI Taxonomy" id="1643336"/>
    <lineage>
        <taxon>Bacteria</taxon>
        <taxon>Bacillati</taxon>
        <taxon>Bacillota</taxon>
        <taxon>Bacilli</taxon>
        <taxon>Bacillales</taxon>
        <taxon>Bacillaceae</taxon>
        <taxon>Mesobacillus</taxon>
    </lineage>
</organism>
<reference evidence="2 3" key="1">
    <citation type="submission" date="2020-07" db="EMBL/GenBank/DDBJ databases">
        <title>Fungal Genomes of the International Space Station.</title>
        <authorList>
            <person name="Seuylemezian A."/>
            <person name="Singh N.K."/>
            <person name="Wood J."/>
            <person name="Venkateswaran K."/>
        </authorList>
    </citation>
    <scope>NUCLEOTIDE SEQUENCE [LARGE SCALE GENOMIC DNA]</scope>
    <source>
        <strain evidence="2 3">PL-B2</strain>
    </source>
</reference>
<protein>
    <submittedName>
        <fullName evidence="2">PepSY domain-containing protein</fullName>
    </submittedName>
</protein>
<dbReference type="InterPro" id="IPR025711">
    <property type="entry name" value="PepSY"/>
</dbReference>
<name>A0ABS7KBK1_9BACI</name>
<gene>
    <name evidence="2" type="ORF">H0185_23095</name>
</gene>
<sequence length="63" mass="6980">MIDPAKAIETASSKAEVEGFTPTGWELEADDNKQTYTIEFEKNDSDIDIKLDATTGEVIEIED</sequence>